<dbReference type="GO" id="GO:0003735">
    <property type="term" value="F:structural constituent of ribosome"/>
    <property type="evidence" value="ECO:0007669"/>
    <property type="project" value="TreeGrafter"/>
</dbReference>
<dbReference type="PANTHER" id="PTHR21349">
    <property type="entry name" value="50S RIBOSOMAL PROTEIN L21"/>
    <property type="match status" value="1"/>
</dbReference>
<comment type="similarity">
    <text evidence="1">Belongs to the bacterial ribosomal protein bL21 family.</text>
</comment>
<evidence type="ECO:0000256" key="2">
    <source>
        <dbReference type="ARBA" id="ARBA00044129"/>
    </source>
</evidence>
<accession>A0A074WSU3</accession>
<dbReference type="RefSeq" id="XP_013430516.1">
    <property type="nucleotide sequence ID" value="XM_013575062.1"/>
</dbReference>
<feature type="region of interest" description="Disordered" evidence="3">
    <location>
        <begin position="50"/>
        <end position="91"/>
    </location>
</feature>
<dbReference type="PANTHER" id="PTHR21349:SF0">
    <property type="entry name" value="LARGE RIBOSOMAL SUBUNIT PROTEIN BL21M"/>
    <property type="match status" value="1"/>
</dbReference>
<feature type="region of interest" description="Disordered" evidence="3">
    <location>
        <begin position="155"/>
        <end position="181"/>
    </location>
</feature>
<dbReference type="InterPro" id="IPR036164">
    <property type="entry name" value="bL21-like_sf"/>
</dbReference>
<dbReference type="EMBL" id="KL584704">
    <property type="protein sequence ID" value="KEQ76198.1"/>
    <property type="molecule type" value="Genomic_DNA"/>
</dbReference>
<dbReference type="InterPro" id="IPR028909">
    <property type="entry name" value="bL21-like"/>
</dbReference>
<name>A0A074WSU3_9PEZI</name>
<protein>
    <recommendedName>
        <fullName evidence="2">Large ribosomal subunit protein bL21m</fullName>
    </recommendedName>
</protein>
<evidence type="ECO:0000256" key="3">
    <source>
        <dbReference type="SAM" id="MobiDB-lite"/>
    </source>
</evidence>
<evidence type="ECO:0000313" key="4">
    <source>
        <dbReference type="EMBL" id="KEQ76198.1"/>
    </source>
</evidence>
<feature type="compositionally biased region" description="Low complexity" evidence="3">
    <location>
        <begin position="56"/>
        <end position="78"/>
    </location>
</feature>
<reference evidence="4 5" key="1">
    <citation type="journal article" date="2014" name="BMC Genomics">
        <title>Genome sequencing of four Aureobasidium pullulans varieties: biotechnological potential, stress tolerance, and description of new species.</title>
        <authorList>
            <person name="Gostin Ar C."/>
            <person name="Ohm R.A."/>
            <person name="Kogej T."/>
            <person name="Sonjak S."/>
            <person name="Turk M."/>
            <person name="Zajc J."/>
            <person name="Zalar P."/>
            <person name="Grube M."/>
            <person name="Sun H."/>
            <person name="Han J."/>
            <person name="Sharma A."/>
            <person name="Chiniquy J."/>
            <person name="Ngan C.Y."/>
            <person name="Lipzen A."/>
            <person name="Barry K."/>
            <person name="Grigoriev I.V."/>
            <person name="Gunde-Cimerman N."/>
        </authorList>
    </citation>
    <scope>NUCLEOTIDE SEQUENCE [LARGE SCALE GENOMIC DNA]</scope>
    <source>
        <strain evidence="4 5">CBS 147.97</strain>
    </source>
</reference>
<keyword evidence="5" id="KW-1185">Reference proteome</keyword>
<gene>
    <name evidence="4" type="ORF">M436DRAFT_79451</name>
</gene>
<proteinExistence type="inferred from homology"/>
<evidence type="ECO:0000256" key="1">
    <source>
        <dbReference type="ARBA" id="ARBA00008563"/>
    </source>
</evidence>
<evidence type="ECO:0000313" key="5">
    <source>
        <dbReference type="Proteomes" id="UP000027730"/>
    </source>
</evidence>
<feature type="compositionally biased region" description="Polar residues" evidence="3">
    <location>
        <begin position="161"/>
        <end position="174"/>
    </location>
</feature>
<dbReference type="SUPFAM" id="SSF141091">
    <property type="entry name" value="L21p-like"/>
    <property type="match status" value="2"/>
</dbReference>
<organism evidence="4 5">
    <name type="scientific">Aureobasidium namibiae CBS 147.97</name>
    <dbReference type="NCBI Taxonomy" id="1043004"/>
    <lineage>
        <taxon>Eukaryota</taxon>
        <taxon>Fungi</taxon>
        <taxon>Dikarya</taxon>
        <taxon>Ascomycota</taxon>
        <taxon>Pezizomycotina</taxon>
        <taxon>Dothideomycetes</taxon>
        <taxon>Dothideomycetidae</taxon>
        <taxon>Dothideales</taxon>
        <taxon>Saccotheciaceae</taxon>
        <taxon>Aureobasidium</taxon>
    </lineage>
</organism>
<dbReference type="GeneID" id="25416435"/>
<dbReference type="HOGENOM" id="CLU_061463_0_0_1"/>
<dbReference type="GO" id="GO:0005762">
    <property type="term" value="C:mitochondrial large ribosomal subunit"/>
    <property type="evidence" value="ECO:0007669"/>
    <property type="project" value="TreeGrafter"/>
</dbReference>
<dbReference type="AlphaFoldDB" id="A0A074WSU3"/>
<dbReference type="STRING" id="1043004.A0A074WSU3"/>
<dbReference type="Proteomes" id="UP000027730">
    <property type="component" value="Unassembled WGS sequence"/>
</dbReference>
<dbReference type="OrthoDB" id="5994at2759"/>
<sequence length="272" mass="29524">MFLSRAAKRACCLDSRLLPPTFLLPFTAHLSSVSHTTDPSNTPEVLLNSSAAKVDSPPTSTTPTSTPVSASHAPASAPKLPTPSQSPPALSDSVRELLPVLRAQGPHYITAHIYDRPYLLTEGDTLRVPFLMHGVQPGDILRLTHASALGSRDLTLKAGTQPGNPRSPTASTISVVDPTPGSVLTTESRKMPDGGHFVPHLAKGKHIYVDDRLFVCRATVMGTEAEPMRIKEKTKRRQRRVKTVKSKHRFTVLKIKELRIKGLDEIESGLDA</sequence>